<dbReference type="AlphaFoldDB" id="A0A1M7YWB2"/>
<dbReference type="EMBL" id="FRFG01000029">
    <property type="protein sequence ID" value="SHO56878.1"/>
    <property type="molecule type" value="Genomic_DNA"/>
</dbReference>
<organism evidence="2 3">
    <name type="scientific">Vibrio quintilis</name>
    <dbReference type="NCBI Taxonomy" id="1117707"/>
    <lineage>
        <taxon>Bacteria</taxon>
        <taxon>Pseudomonadati</taxon>
        <taxon>Pseudomonadota</taxon>
        <taxon>Gammaproteobacteria</taxon>
        <taxon>Vibrionales</taxon>
        <taxon>Vibrionaceae</taxon>
        <taxon>Vibrio</taxon>
    </lineage>
</organism>
<keyword evidence="3" id="KW-1185">Reference proteome</keyword>
<accession>A0A1M7YWB2</accession>
<feature type="transmembrane region" description="Helical" evidence="1">
    <location>
        <begin position="102"/>
        <end position="120"/>
    </location>
</feature>
<dbReference type="OrthoDB" id="6197887at2"/>
<name>A0A1M7YWB2_9VIBR</name>
<proteinExistence type="predicted"/>
<protein>
    <submittedName>
        <fullName evidence="2">Uncharacterized protein</fullName>
    </submittedName>
</protein>
<keyword evidence="1" id="KW-0812">Transmembrane</keyword>
<evidence type="ECO:0000313" key="3">
    <source>
        <dbReference type="Proteomes" id="UP000184600"/>
    </source>
</evidence>
<keyword evidence="1" id="KW-0472">Membrane</keyword>
<sequence>MSLRNIFILSFVLFCLCNIGVFSIDSYIKTEVTPLGIISFEFIQTTARAGQALTAWGTRGQMAVGLSIGLDYLYILLYLIMGFAGFRLITQKLAVYSRRMAASVRWLSALCPLTGLFDLTENYSLIRILTGSQDAFWPGLAHLCALGKFTGSILCIALALMSVLYMVAFFMLRAAKS</sequence>
<evidence type="ECO:0000256" key="1">
    <source>
        <dbReference type="SAM" id="Phobius"/>
    </source>
</evidence>
<feature type="transmembrane region" description="Helical" evidence="1">
    <location>
        <begin position="140"/>
        <end position="172"/>
    </location>
</feature>
<gene>
    <name evidence="2" type="ORF">VQ7734_02647</name>
</gene>
<dbReference type="Proteomes" id="UP000184600">
    <property type="component" value="Unassembled WGS sequence"/>
</dbReference>
<dbReference type="RefSeq" id="WP_073583307.1">
    <property type="nucleotide sequence ID" value="NZ_AP024897.1"/>
</dbReference>
<reference evidence="3" key="1">
    <citation type="submission" date="2016-12" db="EMBL/GenBank/DDBJ databases">
        <authorList>
            <person name="Rodrigo-Torres L."/>
            <person name="Arahal R.D."/>
            <person name="Lucena T."/>
        </authorList>
    </citation>
    <scope>NUCLEOTIDE SEQUENCE [LARGE SCALE GENOMIC DNA]</scope>
</reference>
<keyword evidence="1" id="KW-1133">Transmembrane helix</keyword>
<evidence type="ECO:0000313" key="2">
    <source>
        <dbReference type="EMBL" id="SHO56878.1"/>
    </source>
</evidence>
<feature type="transmembrane region" description="Helical" evidence="1">
    <location>
        <begin position="72"/>
        <end position="90"/>
    </location>
</feature>